<dbReference type="Proteomes" id="UP000827092">
    <property type="component" value="Unassembled WGS sequence"/>
</dbReference>
<protein>
    <submittedName>
        <fullName evidence="1">Uncharacterized protein</fullName>
    </submittedName>
</protein>
<reference evidence="1 2" key="1">
    <citation type="journal article" date="2022" name="Nat. Ecol. Evol.">
        <title>A masculinizing supergene underlies an exaggerated male reproductive morph in a spider.</title>
        <authorList>
            <person name="Hendrickx F."/>
            <person name="De Corte Z."/>
            <person name="Sonet G."/>
            <person name="Van Belleghem S.M."/>
            <person name="Kostlbacher S."/>
            <person name="Vangestel C."/>
        </authorList>
    </citation>
    <scope>NUCLEOTIDE SEQUENCE [LARGE SCALE GENOMIC DNA]</scope>
    <source>
        <strain evidence="1">W744_W776</strain>
    </source>
</reference>
<dbReference type="AlphaFoldDB" id="A0AAV6VBJ4"/>
<proteinExistence type="predicted"/>
<evidence type="ECO:0000313" key="1">
    <source>
        <dbReference type="EMBL" id="KAG8193852.1"/>
    </source>
</evidence>
<comment type="caution">
    <text evidence="1">The sequence shown here is derived from an EMBL/GenBank/DDBJ whole genome shotgun (WGS) entry which is preliminary data.</text>
</comment>
<organism evidence="1 2">
    <name type="scientific">Oedothorax gibbosus</name>
    <dbReference type="NCBI Taxonomy" id="931172"/>
    <lineage>
        <taxon>Eukaryota</taxon>
        <taxon>Metazoa</taxon>
        <taxon>Ecdysozoa</taxon>
        <taxon>Arthropoda</taxon>
        <taxon>Chelicerata</taxon>
        <taxon>Arachnida</taxon>
        <taxon>Araneae</taxon>
        <taxon>Araneomorphae</taxon>
        <taxon>Entelegynae</taxon>
        <taxon>Araneoidea</taxon>
        <taxon>Linyphiidae</taxon>
        <taxon>Erigoninae</taxon>
        <taxon>Oedothorax</taxon>
    </lineage>
</organism>
<evidence type="ECO:0000313" key="2">
    <source>
        <dbReference type="Proteomes" id="UP000827092"/>
    </source>
</evidence>
<dbReference type="EMBL" id="JAFNEN010000114">
    <property type="protein sequence ID" value="KAG8193852.1"/>
    <property type="molecule type" value="Genomic_DNA"/>
</dbReference>
<keyword evidence="2" id="KW-1185">Reference proteome</keyword>
<sequence>MYLRASIIQKKFTRQLLWVGRGPSLRPNPDCCHREKEEFPIKTPANHLVRRREQPPHQFPLFIDPLKEERWWKLVIHFDRLDWHKRRMVCNEYPPQIASVPI</sequence>
<name>A0AAV6VBJ4_9ARAC</name>
<gene>
    <name evidence="1" type="ORF">JTE90_029584</name>
</gene>
<accession>A0AAV6VBJ4</accession>